<evidence type="ECO:0000256" key="12">
    <source>
        <dbReference type="ARBA" id="ARBA00023136"/>
    </source>
</evidence>
<evidence type="ECO:0000256" key="26">
    <source>
        <dbReference type="ARBA" id="ARBA00052148"/>
    </source>
</evidence>
<dbReference type="Proteomes" id="UP000261540">
    <property type="component" value="Unplaced"/>
</dbReference>
<dbReference type="Gene3D" id="1.20.120.1630">
    <property type="match status" value="1"/>
</dbReference>
<dbReference type="GO" id="GO:0006656">
    <property type="term" value="P:phosphatidylcholine biosynthetic process"/>
    <property type="evidence" value="ECO:0007669"/>
    <property type="project" value="UniProtKB-UniRule"/>
</dbReference>
<evidence type="ECO:0000256" key="22">
    <source>
        <dbReference type="ARBA" id="ARBA00051455"/>
    </source>
</evidence>
<dbReference type="GO" id="GO:0000773">
    <property type="term" value="F:phosphatidyl-N-methylethanolamine N-methyltransferase activity"/>
    <property type="evidence" value="ECO:0007669"/>
    <property type="project" value="UniProtKB-UniRule"/>
</dbReference>
<protein>
    <recommendedName>
        <fullName evidence="27">Phosphatidylethanolamine N-methyltransferase</fullName>
        <shortName evidence="27">PEAMT</shortName>
        <shortName evidence="27">PEMT</shortName>
        <ecNumber evidence="27">2.1.1.17</ecNumber>
        <ecNumber evidence="27">2.1.1.71</ecNumber>
    </recommendedName>
    <alternativeName>
        <fullName evidence="27">Phospholipid methyltransferase</fullName>
        <shortName evidence="27">PLMT</shortName>
    </alternativeName>
</protein>
<evidence type="ECO:0000256" key="28">
    <source>
        <dbReference type="SAM" id="Phobius"/>
    </source>
</evidence>
<evidence type="ECO:0000256" key="16">
    <source>
        <dbReference type="ARBA" id="ARBA00050744"/>
    </source>
</evidence>
<feature type="transmembrane region" description="Helical" evidence="28">
    <location>
        <begin position="202"/>
        <end position="225"/>
    </location>
</feature>
<feature type="topological domain" description="Lumenal" evidence="27">
    <location>
        <begin position="167"/>
        <end position="209"/>
    </location>
</feature>
<evidence type="ECO:0000256" key="7">
    <source>
        <dbReference type="ARBA" id="ARBA00022692"/>
    </source>
</evidence>
<dbReference type="EC" id="2.1.1.71" evidence="27"/>
<comment type="catalytic activity">
    <reaction evidence="25">
        <text>1,2-di-(9Z,12Z,15Z-octadecatrienoyl)-sn-glycero-3-phosphoethanolamine + S-adenosyl-L-methionine = 1,2-di-(9Z,12Z,15Z-octadecatrienoyl)-sn-glycero-3-phospho-N-methylethanolamine + S-adenosyl-L-homocysteine + H(+)</text>
        <dbReference type="Rhea" id="RHEA:70751"/>
        <dbReference type="ChEBI" id="CHEBI:15378"/>
        <dbReference type="ChEBI" id="CHEBI:57856"/>
        <dbReference type="ChEBI" id="CHEBI:59789"/>
        <dbReference type="ChEBI" id="CHEBI:189858"/>
        <dbReference type="ChEBI" id="CHEBI:189859"/>
    </reaction>
    <physiologicalReaction direction="left-to-right" evidence="25">
        <dbReference type="Rhea" id="RHEA:70752"/>
    </physiologicalReaction>
</comment>
<accession>A0A3B3QXH6</accession>
<dbReference type="HAMAP" id="MF_03216">
    <property type="entry name" value="PLMT"/>
    <property type="match status" value="1"/>
</dbReference>
<keyword evidence="10 27" id="KW-0443">Lipid metabolism</keyword>
<keyword evidence="5 27" id="KW-0808">Transferase</keyword>
<dbReference type="PANTHER" id="PTHR15458">
    <property type="entry name" value="PHOSPHATIDYLETHANOLAMINE N-METHYLTRANSFERASE"/>
    <property type="match status" value="1"/>
</dbReference>
<evidence type="ECO:0000256" key="3">
    <source>
        <dbReference type="ARBA" id="ARBA00022516"/>
    </source>
</evidence>
<comment type="catalytic activity">
    <reaction evidence="20">
        <text>1,2-di-(9Z,12Z,15Z-octadecatrienoyl)-sn-glycero-3-phospho-N,N-dimethylethanolamine + S-adenosyl-L-methionine = 1,2-di-(9Z,12Z,15Z-octadecatrienoyl)-sn-glycero-3-phosphocholine + S-adenosyl-L-homocysteine + H(+)</text>
        <dbReference type="Rhea" id="RHEA:70759"/>
        <dbReference type="ChEBI" id="CHEBI:15378"/>
        <dbReference type="ChEBI" id="CHEBI:57856"/>
        <dbReference type="ChEBI" id="CHEBI:59789"/>
        <dbReference type="ChEBI" id="CHEBI:86161"/>
        <dbReference type="ChEBI" id="CHEBI:189860"/>
    </reaction>
    <physiologicalReaction direction="left-to-right" evidence="20">
        <dbReference type="Rhea" id="RHEA:70760"/>
    </physiologicalReaction>
</comment>
<organism evidence="30 31">
    <name type="scientific">Paramormyrops kingsleyae</name>
    <dbReference type="NCBI Taxonomy" id="1676925"/>
    <lineage>
        <taxon>Eukaryota</taxon>
        <taxon>Metazoa</taxon>
        <taxon>Chordata</taxon>
        <taxon>Craniata</taxon>
        <taxon>Vertebrata</taxon>
        <taxon>Euteleostomi</taxon>
        <taxon>Actinopterygii</taxon>
        <taxon>Neopterygii</taxon>
        <taxon>Teleostei</taxon>
        <taxon>Osteoglossocephala</taxon>
        <taxon>Osteoglossomorpha</taxon>
        <taxon>Osteoglossiformes</taxon>
        <taxon>Mormyridae</taxon>
        <taxon>Paramormyrops</taxon>
    </lineage>
</organism>
<keyword evidence="6 27" id="KW-0949">S-adenosyl-L-methionine</keyword>
<dbReference type="FunFam" id="1.20.120.1630:FF:000005">
    <property type="entry name" value="Phosphatidylethanolamine N-methyltransferase"/>
    <property type="match status" value="1"/>
</dbReference>
<comment type="similarity">
    <text evidence="27">Belongs to the class VI-like SAM-binding methyltransferase superfamily. PEMT/PEM2 methyltransferase family.</text>
</comment>
<keyword evidence="7 27" id="KW-0812">Transmembrane</keyword>
<evidence type="ECO:0000256" key="17">
    <source>
        <dbReference type="ARBA" id="ARBA00050788"/>
    </source>
</evidence>
<comment type="function">
    <text evidence="27">Catalyzes the three sequential steps of the methylation pathway for the biosynthesis of phosphatidylcholine, a critical and essential component for membrane structure. Uses S-adenosylmethionine (S-adenosyl-L-methionine, SAM or AdoMet) as the methyl group donor for the methylation of phosphatidylethanolamine (1,2-diacyl-sn-glycero-3-phosphoethanolamine, PE) to phosphatidylmonomethylethanolamine (1,2-diacyl-sn-glycero-3-phospho-N-methylethanolamine, PMME), PMME to phosphatidyldimethylethanolamine (1,2-diacyl-sn-glycero-3-phospho-N,N-dimethylethanolamine, PDME), and PDME to phosphatidylcholine (1,2-diacyl-sn-glycero-3-phosphocholine, PC), producing S-adenosyl-L-homocysteine in each step.</text>
</comment>
<comment type="catalytic activity">
    <reaction evidence="17">
        <text>1,2-di-(9Z,12Z-octadecadienoyl)-sn-glycero-3-phosphoethanolamine + S-adenosyl-L-methionine = 1,2-di-(9Z,12Z-octadecadienoyl)-sn-glycero-3-phospho-N-methylethanolamine + S-adenosyl-L-homocysteine + H(+)</text>
        <dbReference type="Rhea" id="RHEA:70739"/>
        <dbReference type="ChEBI" id="CHEBI:15378"/>
        <dbReference type="ChEBI" id="CHEBI:57856"/>
        <dbReference type="ChEBI" id="CHEBI:59789"/>
        <dbReference type="ChEBI" id="CHEBI:172403"/>
        <dbReference type="ChEBI" id="CHEBI:189848"/>
    </reaction>
    <physiologicalReaction direction="left-to-right" evidence="17">
        <dbReference type="Rhea" id="RHEA:70740"/>
    </physiologicalReaction>
</comment>
<evidence type="ECO:0000256" key="11">
    <source>
        <dbReference type="ARBA" id="ARBA00023128"/>
    </source>
</evidence>
<feature type="topological domain" description="Lumenal" evidence="27">
    <location>
        <begin position="1"/>
        <end position="64"/>
    </location>
</feature>
<proteinExistence type="inferred from homology"/>
<comment type="subcellular location">
    <subcellularLocation>
        <location evidence="27">Endoplasmic reticulum membrane</location>
        <topology evidence="27">Multi-pass membrane protein</topology>
    </subcellularLocation>
    <subcellularLocation>
        <location evidence="27">Mitochondrion membrane</location>
        <topology evidence="27">Multi-pass membrane protein</topology>
    </subcellularLocation>
    <text evidence="27">Found in endoplasmic reticulum where most PEMT activity is generated and in mitochondria.</text>
</comment>
<evidence type="ECO:0000256" key="23">
    <source>
        <dbReference type="ARBA" id="ARBA00051880"/>
    </source>
</evidence>
<feature type="transmembrane region" description="Helical" evidence="28">
    <location>
        <begin position="99"/>
        <end position="119"/>
    </location>
</feature>
<comment type="catalytic activity">
    <reaction evidence="24">
        <text>1,2-di-(9Z-octadecenoyl)-sn-glycero-3-phosphoethanolamine + S-adenosyl-L-methionine = 1,2-di-(9Z-octadecenoyl)-sn-glycero-3-phospho-N-methylethanolamine + S-adenosyl-L-homocysteine + H(+)</text>
        <dbReference type="Rhea" id="RHEA:70619"/>
        <dbReference type="ChEBI" id="CHEBI:15378"/>
        <dbReference type="ChEBI" id="CHEBI:57856"/>
        <dbReference type="ChEBI" id="CHEBI:59789"/>
        <dbReference type="ChEBI" id="CHEBI:74986"/>
        <dbReference type="ChEBI" id="CHEBI:85679"/>
    </reaction>
    <physiologicalReaction direction="left-to-right" evidence="24">
        <dbReference type="Rhea" id="RHEA:70620"/>
    </physiologicalReaction>
</comment>
<feature type="intramembrane region" description="Helical" evidence="27">
    <location>
        <begin position="65"/>
        <end position="85"/>
    </location>
</feature>
<name>A0A3B3QXH6_9TELE</name>
<gene>
    <name evidence="27" type="primary">PEMT</name>
</gene>
<evidence type="ECO:0000256" key="25">
    <source>
        <dbReference type="ARBA" id="ARBA00052126"/>
    </source>
</evidence>
<keyword evidence="8 27" id="KW-0256">Endoplasmic reticulum</keyword>
<feature type="topological domain" description="Cytoplasmic" evidence="27">
    <location>
        <begin position="119"/>
        <end position="145"/>
    </location>
</feature>
<keyword evidence="11 27" id="KW-0496">Mitochondrion</keyword>
<evidence type="ECO:0000256" key="29">
    <source>
        <dbReference type="SAM" id="SignalP"/>
    </source>
</evidence>
<keyword evidence="9 27" id="KW-1133">Transmembrane helix</keyword>
<evidence type="ECO:0000256" key="6">
    <source>
        <dbReference type="ARBA" id="ARBA00022691"/>
    </source>
</evidence>
<dbReference type="GO" id="GO:0032259">
    <property type="term" value="P:methylation"/>
    <property type="evidence" value="ECO:0007669"/>
    <property type="project" value="UniProtKB-KW"/>
</dbReference>
<dbReference type="Pfam" id="PF04191">
    <property type="entry name" value="PEMT"/>
    <property type="match status" value="1"/>
</dbReference>
<keyword evidence="29" id="KW-0732">Signal</keyword>
<reference evidence="30" key="1">
    <citation type="submission" date="2025-08" db="UniProtKB">
        <authorList>
            <consortium name="Ensembl"/>
        </authorList>
    </citation>
    <scope>IDENTIFICATION</scope>
</reference>
<feature type="topological domain" description="Lumenal" evidence="27">
    <location>
        <begin position="86"/>
        <end position="97"/>
    </location>
</feature>
<evidence type="ECO:0000313" key="30">
    <source>
        <dbReference type="Ensembl" id="ENSPKIP00000010355.1"/>
    </source>
</evidence>
<dbReference type="UniPathway" id="UPA00753"/>
<evidence type="ECO:0000313" key="31">
    <source>
        <dbReference type="Proteomes" id="UP000261540"/>
    </source>
</evidence>
<feature type="transmembrane region" description="Helical" evidence="28">
    <location>
        <begin position="67"/>
        <end position="87"/>
    </location>
</feature>
<dbReference type="PANTHER" id="PTHR15458:SF5">
    <property type="entry name" value="PHOSPHATIDYLETHANOLAMINE N-METHYLTRANSFERASE"/>
    <property type="match status" value="1"/>
</dbReference>
<evidence type="ECO:0000256" key="9">
    <source>
        <dbReference type="ARBA" id="ARBA00022989"/>
    </source>
</evidence>
<comment type="catalytic activity">
    <reaction evidence="23">
        <text>1,2-di-(9Z,12Z,15Z-octadecatrienoyl)-sn-glycero-3-phospho-N-methylethanolamine + S-adenosyl-L-methionine = 1,2-di-(9Z,12Z,15Z-octadecatrienoyl)-sn-glycero-3-phospho-N,N-dimethylethanolamine + S-adenosyl-L-homocysteine + H(+)</text>
        <dbReference type="Rhea" id="RHEA:70755"/>
        <dbReference type="ChEBI" id="CHEBI:15378"/>
        <dbReference type="ChEBI" id="CHEBI:57856"/>
        <dbReference type="ChEBI" id="CHEBI:59789"/>
        <dbReference type="ChEBI" id="CHEBI:189859"/>
        <dbReference type="ChEBI" id="CHEBI:189860"/>
    </reaction>
    <physiologicalReaction direction="left-to-right" evidence="23">
        <dbReference type="Rhea" id="RHEA:70756"/>
    </physiologicalReaction>
</comment>
<keyword evidence="4 27" id="KW-0489">Methyltransferase</keyword>
<feature type="topological domain" description="Cytoplasmic" evidence="27">
    <location>
        <begin position="231"/>
        <end position="250"/>
    </location>
</feature>
<dbReference type="GO" id="GO:0004608">
    <property type="term" value="F:phosphatidylethanolamine N-methyltransferase activity"/>
    <property type="evidence" value="ECO:0007669"/>
    <property type="project" value="UniProtKB-UniRule"/>
</dbReference>
<evidence type="ECO:0000256" key="10">
    <source>
        <dbReference type="ARBA" id="ARBA00023098"/>
    </source>
</evidence>
<keyword evidence="14 27" id="KW-1208">Phospholipid metabolism</keyword>
<comment type="catalytic activity">
    <reaction evidence="26">
        <text>1,2-di-(9Z-octadecenoyl)-sn-glycero-3-phospho-N,N-dimethylethanolamine + S-adenosyl-L-methionine = 1,2-di-(9Z-octadecenoyl)-sn-glycero-3-phosphocholine + S-adenosyl-L-homocysteine + H(+)</text>
        <dbReference type="Rhea" id="RHEA:70623"/>
        <dbReference type="ChEBI" id="CHEBI:15378"/>
        <dbReference type="ChEBI" id="CHEBI:57856"/>
        <dbReference type="ChEBI" id="CHEBI:59789"/>
        <dbReference type="ChEBI" id="CHEBI:74669"/>
        <dbReference type="ChEBI" id="CHEBI:85680"/>
    </reaction>
    <physiologicalReaction direction="left-to-right" evidence="26">
        <dbReference type="Rhea" id="RHEA:70624"/>
    </physiologicalReaction>
</comment>
<evidence type="ECO:0000256" key="24">
    <source>
        <dbReference type="ARBA" id="ARBA00051941"/>
    </source>
</evidence>
<dbReference type="Ensembl" id="ENSPKIT00000034486.1">
    <property type="protein sequence ID" value="ENSPKIP00000010355.1"/>
    <property type="gene ID" value="ENSPKIG00000025104.1"/>
</dbReference>
<dbReference type="GeneTree" id="ENSGT00390000007041"/>
<comment type="catalytic activity">
    <reaction evidence="15">
        <text>1-hexadecanoyl-2-(4Z,7Z,10Z,13Z,16Z,19Z-docosahexaenoyl)-sn-glycero-3-phospho-N,N-dimethylethanolamine + S-adenosyl-L-methionine = 1-hexadecanoyl-2-(4Z,7Z,10Z,13Z,16Z,19Z-docosahexaenoyl)-sn-glycero-3-phosphocholine + S-adenosyl-L-homocysteine + H(+)</text>
        <dbReference type="Rhea" id="RHEA:70771"/>
        <dbReference type="ChEBI" id="CHEBI:15378"/>
        <dbReference type="ChEBI" id="CHEBI:57856"/>
        <dbReference type="ChEBI" id="CHEBI:59789"/>
        <dbReference type="ChEBI" id="CHEBI:74963"/>
        <dbReference type="ChEBI" id="CHEBI:189862"/>
    </reaction>
    <physiologicalReaction direction="left-to-right" evidence="15">
        <dbReference type="Rhea" id="RHEA:70772"/>
    </physiologicalReaction>
</comment>
<keyword evidence="31" id="KW-1185">Reference proteome</keyword>
<dbReference type="InterPro" id="IPR007318">
    <property type="entry name" value="Phopholipid_MeTrfase"/>
</dbReference>
<feature type="signal peptide" evidence="29">
    <location>
        <begin position="1"/>
        <end position="17"/>
    </location>
</feature>
<evidence type="ECO:0000256" key="1">
    <source>
        <dbReference type="ARBA" id="ARBA00004969"/>
    </source>
</evidence>
<comment type="catalytic activity">
    <reaction evidence="27">
        <text>a 1,2-diacyl-sn-glycero-3-phospho-N,N-dimethylethanolamine + S-adenosyl-L-methionine = a 1,2-diacyl-sn-glycero-3-phosphocholine + S-adenosyl-L-homocysteine + H(+)</text>
        <dbReference type="Rhea" id="RHEA:32739"/>
        <dbReference type="ChEBI" id="CHEBI:15378"/>
        <dbReference type="ChEBI" id="CHEBI:57643"/>
        <dbReference type="ChEBI" id="CHEBI:57856"/>
        <dbReference type="ChEBI" id="CHEBI:59789"/>
        <dbReference type="ChEBI" id="CHEBI:64572"/>
    </reaction>
</comment>
<comment type="catalytic activity">
    <reaction evidence="18">
        <text>1,2-di-(9Z,12Z-octadecadienoyl)-sn-glycero-3-phospho-N-methylethanolamine + S-adenosyl-L-methionine = 1,2-di-(9Z,12Z-octadecadienoyl)-sn-glycero-3-phospho-N,N-dimethylethanolamine + S-adenosyl-L-homocysteine + H(+)</text>
        <dbReference type="Rhea" id="RHEA:70743"/>
        <dbReference type="ChEBI" id="CHEBI:15378"/>
        <dbReference type="ChEBI" id="CHEBI:57856"/>
        <dbReference type="ChEBI" id="CHEBI:59789"/>
        <dbReference type="ChEBI" id="CHEBI:189848"/>
        <dbReference type="ChEBI" id="CHEBI:189849"/>
    </reaction>
    <physiologicalReaction direction="left-to-right" evidence="18">
        <dbReference type="Rhea" id="RHEA:70744"/>
    </physiologicalReaction>
</comment>
<comment type="pathway">
    <text evidence="2">Lipid metabolism.</text>
</comment>
<evidence type="ECO:0000256" key="8">
    <source>
        <dbReference type="ARBA" id="ARBA00022824"/>
    </source>
</evidence>
<evidence type="ECO:0000256" key="14">
    <source>
        <dbReference type="ARBA" id="ARBA00023264"/>
    </source>
</evidence>
<evidence type="ECO:0000256" key="21">
    <source>
        <dbReference type="ARBA" id="ARBA00051451"/>
    </source>
</evidence>
<dbReference type="GO" id="GO:0005789">
    <property type="term" value="C:endoplasmic reticulum membrane"/>
    <property type="evidence" value="ECO:0007669"/>
    <property type="project" value="UniProtKB-SubCell"/>
</dbReference>
<evidence type="ECO:0000256" key="2">
    <source>
        <dbReference type="ARBA" id="ARBA00005189"/>
    </source>
</evidence>
<evidence type="ECO:0000256" key="20">
    <source>
        <dbReference type="ARBA" id="ARBA00051210"/>
    </source>
</evidence>
<evidence type="ECO:0000256" key="19">
    <source>
        <dbReference type="ARBA" id="ARBA00050899"/>
    </source>
</evidence>
<feature type="binding site" evidence="27">
    <location>
        <begin position="150"/>
        <end position="152"/>
    </location>
    <ligand>
        <name>S-adenosyl-L-methionine</name>
        <dbReference type="ChEBI" id="CHEBI:59789"/>
    </ligand>
</feature>
<comment type="pathway">
    <text evidence="1 27">Phospholipid metabolism; phosphatidylcholine biosynthesis.</text>
</comment>
<keyword evidence="12 27" id="KW-0472">Membrane</keyword>
<feature type="binding site" evidence="27">
    <location>
        <begin position="232"/>
        <end position="233"/>
    </location>
    <ligand>
        <name>S-adenosyl-L-methionine</name>
        <dbReference type="ChEBI" id="CHEBI:59789"/>
    </ligand>
</feature>
<evidence type="ECO:0000256" key="13">
    <source>
        <dbReference type="ARBA" id="ARBA00023209"/>
    </source>
</evidence>
<dbReference type="EC" id="2.1.1.17" evidence="27"/>
<sequence length="250" mass="28356">MEFYFILLLFMATLIHIDNGGFICSRVKWTWKGLGRPGCPWIFNLTKIDISAMVHVLQFVDLSDSRFWGAVLIIIFNPLFWNVVGRWEHWTRGLSRLFGGPYVALYFLASLIVLLNVFRSHSITEAMKAQPKWELLDSTLVFYTGLVLMVLGSIFVLSSFYALGFTGTFLGDYFGILMEHRITGFPFNVMDNPMYWGSTGNYLGLALIHASPVGLILTVVVGVCYKVALFFEGPFTEAVYREKACHSKSQ</sequence>
<dbReference type="InterPro" id="IPR024960">
    <property type="entry name" value="PEMT/MFAP"/>
</dbReference>
<keyword evidence="3 27" id="KW-0444">Lipid biosynthesis</keyword>
<dbReference type="GO" id="GO:0031966">
    <property type="term" value="C:mitochondrial membrane"/>
    <property type="evidence" value="ECO:0007669"/>
    <property type="project" value="UniProtKB-SubCell"/>
</dbReference>
<comment type="catalytic activity">
    <reaction evidence="16">
        <text>1-hexadecanoyl-2-(4Z,7Z,10Z,13Z,16Z,19Z-docosahexaenoyl)-sn-glycero-3-phosphoethanolamine + S-adenosyl-L-methionine = 1-hexadecanoyl-2-(4Z,7Z,10Z,13Z,16Z,19Z-docosahexaenoyl)-sn-glycero-3-phospho-N-methylethanolamine + S-adenosyl-L-homocysteine + H(+)</text>
        <dbReference type="Rhea" id="RHEA:70763"/>
        <dbReference type="ChEBI" id="CHEBI:15378"/>
        <dbReference type="ChEBI" id="CHEBI:57856"/>
        <dbReference type="ChEBI" id="CHEBI:59789"/>
        <dbReference type="ChEBI" id="CHEBI:78261"/>
        <dbReference type="ChEBI" id="CHEBI:189861"/>
    </reaction>
    <physiologicalReaction direction="left-to-right" evidence="16">
        <dbReference type="Rhea" id="RHEA:70764"/>
    </physiologicalReaction>
</comment>
<dbReference type="PROSITE" id="PS51599">
    <property type="entry name" value="SAM_PEMT_PEM2"/>
    <property type="match status" value="1"/>
</dbReference>
<comment type="catalytic activity">
    <reaction evidence="21">
        <text>1,2-di-(9Z,12Z-octadecadienoyl)-sn-glycero-3-phospho-N,N-dimethylethanolamine + S-adenosyl-L-methionine = 1,2-di-(9Z,12Z-octadecadienoyl)-sn-glycero-3-phosphocholine + S-adenosyl-L-homocysteine + H(+)</text>
        <dbReference type="Rhea" id="RHEA:70747"/>
        <dbReference type="ChEBI" id="CHEBI:15378"/>
        <dbReference type="ChEBI" id="CHEBI:42027"/>
        <dbReference type="ChEBI" id="CHEBI:57856"/>
        <dbReference type="ChEBI" id="CHEBI:59789"/>
        <dbReference type="ChEBI" id="CHEBI:189849"/>
    </reaction>
    <physiologicalReaction direction="left-to-right" evidence="21">
        <dbReference type="Rhea" id="RHEA:70748"/>
    </physiologicalReaction>
</comment>
<reference evidence="30" key="2">
    <citation type="submission" date="2025-09" db="UniProtKB">
        <authorList>
            <consortium name="Ensembl"/>
        </authorList>
    </citation>
    <scope>IDENTIFICATION</scope>
</reference>
<evidence type="ECO:0000256" key="18">
    <source>
        <dbReference type="ARBA" id="ARBA00050814"/>
    </source>
</evidence>
<feature type="transmembrane region" description="Helical" evidence="28">
    <location>
        <begin position="140"/>
        <end position="163"/>
    </location>
</feature>
<keyword evidence="13 27" id="KW-0594">Phospholipid biosynthesis</keyword>
<dbReference type="AlphaFoldDB" id="A0A3B3QXH6"/>
<evidence type="ECO:0000256" key="27">
    <source>
        <dbReference type="HAMAP-Rule" id="MF_03216"/>
    </source>
</evidence>
<evidence type="ECO:0000256" key="5">
    <source>
        <dbReference type="ARBA" id="ARBA00022679"/>
    </source>
</evidence>
<comment type="catalytic activity">
    <reaction evidence="19">
        <text>1-hexadecanoyl-2-(4Z,7Z,10Z,13Z,16Z,19Z-docosahexaenoyl)-sn-glycero-3-phospho-N-methylethanolamine + S-adenosyl-L-methionine = 1-hexadecanoyl-2-(4Z,7Z,10Z,13Z,16Z,19Z-docosahexaenoyl)-sn-glycero-3-phospho-N,N-dimethylethanolamine + S-adenosyl-L-homocysteine + H(+)</text>
        <dbReference type="Rhea" id="RHEA:70767"/>
        <dbReference type="ChEBI" id="CHEBI:15378"/>
        <dbReference type="ChEBI" id="CHEBI:57856"/>
        <dbReference type="ChEBI" id="CHEBI:59789"/>
        <dbReference type="ChEBI" id="CHEBI:189861"/>
        <dbReference type="ChEBI" id="CHEBI:189862"/>
    </reaction>
    <physiologicalReaction direction="left-to-right" evidence="19">
        <dbReference type="Rhea" id="RHEA:70768"/>
    </physiologicalReaction>
</comment>
<comment type="catalytic activity">
    <reaction evidence="27">
        <text>a 1,2-diacyl-sn-glycero-3-phosphoethanolamine + S-adenosyl-L-methionine = a 1,2-diacyl-sn-glycero-3-phospho-N-methylethanolamine + S-adenosyl-L-homocysteine + H(+)</text>
        <dbReference type="Rhea" id="RHEA:11164"/>
        <dbReference type="ChEBI" id="CHEBI:15378"/>
        <dbReference type="ChEBI" id="CHEBI:57856"/>
        <dbReference type="ChEBI" id="CHEBI:59789"/>
        <dbReference type="ChEBI" id="CHEBI:64573"/>
        <dbReference type="ChEBI" id="CHEBI:64612"/>
        <dbReference type="EC" id="2.1.1.17"/>
    </reaction>
</comment>
<comment type="catalytic activity">
    <reaction evidence="22">
        <text>1,2-di-(9Z-octadecenoyl)-sn-glycero-3-phospho-N-methylethanolamine + S-adenosyl-L-methionine = 1,2-di-(9Z-octadecenoyl)-sn-glycero-3-phospho-N,N-dimethylethanolamine + S-adenosyl-L-homocysteine + H(+)</text>
        <dbReference type="Rhea" id="RHEA:46112"/>
        <dbReference type="ChEBI" id="CHEBI:15378"/>
        <dbReference type="ChEBI" id="CHEBI:57856"/>
        <dbReference type="ChEBI" id="CHEBI:59789"/>
        <dbReference type="ChEBI" id="CHEBI:85679"/>
        <dbReference type="ChEBI" id="CHEBI:85680"/>
    </reaction>
    <physiologicalReaction direction="left-to-right" evidence="22">
        <dbReference type="Rhea" id="RHEA:46113"/>
    </physiologicalReaction>
</comment>
<comment type="catalytic activity">
    <reaction evidence="27">
        <text>a 1,2-diacyl-sn-glycero-3-phospho-N-methylethanolamine + S-adenosyl-L-methionine = a 1,2-diacyl-sn-glycero-3-phospho-N,N-dimethylethanolamine + S-adenosyl-L-homocysteine + H(+)</text>
        <dbReference type="Rhea" id="RHEA:32735"/>
        <dbReference type="ChEBI" id="CHEBI:15378"/>
        <dbReference type="ChEBI" id="CHEBI:57856"/>
        <dbReference type="ChEBI" id="CHEBI:59789"/>
        <dbReference type="ChEBI" id="CHEBI:64572"/>
        <dbReference type="ChEBI" id="CHEBI:64573"/>
        <dbReference type="EC" id="2.1.1.71"/>
    </reaction>
</comment>
<feature type="chain" id="PRO_5017427858" description="Phosphatidylethanolamine N-methyltransferase" evidence="29">
    <location>
        <begin position="18"/>
        <end position="250"/>
    </location>
</feature>
<evidence type="ECO:0000256" key="15">
    <source>
        <dbReference type="ARBA" id="ARBA00050433"/>
    </source>
</evidence>
<evidence type="ECO:0000256" key="4">
    <source>
        <dbReference type="ARBA" id="ARBA00022603"/>
    </source>
</evidence>